<accession>A0A6G0Z1A3</accession>
<evidence type="ECO:0000313" key="2">
    <source>
        <dbReference type="Proteomes" id="UP000478052"/>
    </source>
</evidence>
<dbReference type="OrthoDB" id="294730at2759"/>
<proteinExistence type="predicted"/>
<evidence type="ECO:0000313" key="1">
    <source>
        <dbReference type="EMBL" id="KAF0764058.1"/>
    </source>
</evidence>
<name>A0A6G0Z1A3_APHCR</name>
<comment type="caution">
    <text evidence="1">The sequence shown here is derived from an EMBL/GenBank/DDBJ whole genome shotgun (WGS) entry which is preliminary data.</text>
</comment>
<protein>
    <submittedName>
        <fullName evidence="1">MULE domain-containing protein</fullName>
    </submittedName>
</protein>
<dbReference type="AlphaFoldDB" id="A0A6G0Z1A3"/>
<dbReference type="Proteomes" id="UP000478052">
    <property type="component" value="Unassembled WGS sequence"/>
</dbReference>
<keyword evidence="2" id="KW-1185">Reference proteome</keyword>
<organism evidence="1 2">
    <name type="scientific">Aphis craccivora</name>
    <name type="common">Cowpea aphid</name>
    <dbReference type="NCBI Taxonomy" id="307492"/>
    <lineage>
        <taxon>Eukaryota</taxon>
        <taxon>Metazoa</taxon>
        <taxon>Ecdysozoa</taxon>
        <taxon>Arthropoda</taxon>
        <taxon>Hexapoda</taxon>
        <taxon>Insecta</taxon>
        <taxon>Pterygota</taxon>
        <taxon>Neoptera</taxon>
        <taxon>Paraneoptera</taxon>
        <taxon>Hemiptera</taxon>
        <taxon>Sternorrhyncha</taxon>
        <taxon>Aphidomorpha</taxon>
        <taxon>Aphidoidea</taxon>
        <taxon>Aphididae</taxon>
        <taxon>Aphidini</taxon>
        <taxon>Aphis</taxon>
        <taxon>Aphis</taxon>
    </lineage>
</organism>
<dbReference type="EMBL" id="VUJU01001730">
    <property type="protein sequence ID" value="KAF0764058.1"/>
    <property type="molecule type" value="Genomic_DNA"/>
</dbReference>
<sequence>MNTTTLKIHSRALNDKYYGKLNLWGTITLKSSTEIYGQFEKQCRYDKRRKNYPAFPKSLNESIEQLKAMENDDIIQFQ</sequence>
<feature type="non-terminal residue" evidence="1">
    <location>
        <position position="78"/>
    </location>
</feature>
<reference evidence="1 2" key="1">
    <citation type="submission" date="2019-08" db="EMBL/GenBank/DDBJ databases">
        <title>Whole genome of Aphis craccivora.</title>
        <authorList>
            <person name="Voronova N.V."/>
            <person name="Shulinski R.S."/>
            <person name="Bandarenka Y.V."/>
            <person name="Zhorov D.G."/>
            <person name="Warner D."/>
        </authorList>
    </citation>
    <scope>NUCLEOTIDE SEQUENCE [LARGE SCALE GENOMIC DNA]</scope>
    <source>
        <strain evidence="1">180601</strain>
        <tissue evidence="1">Whole Body</tissue>
    </source>
</reference>
<gene>
    <name evidence="1" type="ORF">FWK35_00007256</name>
</gene>